<keyword evidence="2" id="KW-1185">Reference proteome</keyword>
<gene>
    <name evidence="1" type="ORF">ACFSC9_20455</name>
</gene>
<organism evidence="1 2">
    <name type="scientific">Paenibacillus wenxiniae</name>
    <dbReference type="NCBI Taxonomy" id="1636843"/>
    <lineage>
        <taxon>Bacteria</taxon>
        <taxon>Bacillati</taxon>
        <taxon>Bacillota</taxon>
        <taxon>Bacilli</taxon>
        <taxon>Bacillales</taxon>
        <taxon>Paenibacillaceae</taxon>
        <taxon>Paenibacillus</taxon>
    </lineage>
</organism>
<proteinExistence type="predicted"/>
<protein>
    <submittedName>
        <fullName evidence="1">Uncharacterized protein</fullName>
    </submittedName>
</protein>
<dbReference type="EMBL" id="JBHUEH010000032">
    <property type="protein sequence ID" value="MFD1887855.1"/>
    <property type="molecule type" value="Genomic_DNA"/>
</dbReference>
<evidence type="ECO:0000313" key="1">
    <source>
        <dbReference type="EMBL" id="MFD1887855.1"/>
    </source>
</evidence>
<name>A0ABW4RP72_9BACL</name>
<sequence>MIKPTEQLIHLLRSEKFHSEKPIDSTIIQSYCDVIAQYGDREDAAMLLQWYMNHSGDGQYNHLLHVVMRCGDLELAAKLYQYHFNHEGELGDDAPDGVLHILAYMGYPLHTEYLVKCVLLDHRCGSDACLALLHMPYTDHHRQLIERFDQLYGDALFPEFLPALGVKWATAGEMVPKLVAWGKQASIDCNGGLLFGIAMYGPTQKEQIKQILWDPDWELYSNGTGGHWWAYMAMPLVELTFAELIRDVKMTFGSDPKRNDEVNGREADHLSDALQRSAEHCFDVLHSLLQLKLERLSHPLRYVNANAEAMMDLYPQLFAWSTPYVDDSILGVIADTLGVHHRLTSQFHHVRAMMELAVRHEIEMSVG</sequence>
<dbReference type="Proteomes" id="UP001597233">
    <property type="component" value="Unassembled WGS sequence"/>
</dbReference>
<reference evidence="2" key="1">
    <citation type="journal article" date="2019" name="Int. J. Syst. Evol. Microbiol.">
        <title>The Global Catalogue of Microorganisms (GCM) 10K type strain sequencing project: providing services to taxonomists for standard genome sequencing and annotation.</title>
        <authorList>
            <consortium name="The Broad Institute Genomics Platform"/>
            <consortium name="The Broad Institute Genome Sequencing Center for Infectious Disease"/>
            <person name="Wu L."/>
            <person name="Ma J."/>
        </authorList>
    </citation>
    <scope>NUCLEOTIDE SEQUENCE [LARGE SCALE GENOMIC DNA]</scope>
    <source>
        <strain evidence="2">CCUG 54950</strain>
    </source>
</reference>
<accession>A0ABW4RP72</accession>
<dbReference type="RefSeq" id="WP_347323859.1">
    <property type="nucleotide sequence ID" value="NZ_JBCGUH010000002.1"/>
</dbReference>
<comment type="caution">
    <text evidence="1">The sequence shown here is derived from an EMBL/GenBank/DDBJ whole genome shotgun (WGS) entry which is preliminary data.</text>
</comment>
<evidence type="ECO:0000313" key="2">
    <source>
        <dbReference type="Proteomes" id="UP001597233"/>
    </source>
</evidence>